<dbReference type="AlphaFoldDB" id="A0AA41U043"/>
<evidence type="ECO:0000256" key="6">
    <source>
        <dbReference type="ARBA" id="ARBA00022840"/>
    </source>
</evidence>
<keyword evidence="4 7" id="KW-0547">Nucleotide-binding</keyword>
<comment type="similarity">
    <text evidence="1">Belongs to the protein kinase superfamily. NEK Ser/Thr protein kinase family. NIMA subfamily.</text>
</comment>
<dbReference type="PANTHER" id="PTHR43671:SF13">
    <property type="entry name" value="SERINE_THREONINE-PROTEIN KINASE NEK2"/>
    <property type="match status" value="1"/>
</dbReference>
<feature type="compositionally biased region" description="Gly residues" evidence="8">
    <location>
        <begin position="326"/>
        <end position="342"/>
    </location>
</feature>
<evidence type="ECO:0000256" key="2">
    <source>
        <dbReference type="ARBA" id="ARBA00012513"/>
    </source>
</evidence>
<feature type="compositionally biased region" description="Low complexity" evidence="8">
    <location>
        <begin position="493"/>
        <end position="553"/>
    </location>
</feature>
<feature type="compositionally biased region" description="Low complexity" evidence="8">
    <location>
        <begin position="363"/>
        <end position="378"/>
    </location>
</feature>
<evidence type="ECO:0000256" key="5">
    <source>
        <dbReference type="ARBA" id="ARBA00022777"/>
    </source>
</evidence>
<dbReference type="RefSeq" id="WP_235052148.1">
    <property type="nucleotide sequence ID" value="NZ_JAKFHA010000005.1"/>
</dbReference>
<dbReference type="InterPro" id="IPR011009">
    <property type="entry name" value="Kinase-like_dom_sf"/>
</dbReference>
<keyword evidence="6 7" id="KW-0067">ATP-binding</keyword>
<keyword evidence="11" id="KW-1185">Reference proteome</keyword>
<dbReference type="Gene3D" id="3.30.200.20">
    <property type="entry name" value="Phosphorylase Kinase, domain 1"/>
    <property type="match status" value="1"/>
</dbReference>
<feature type="compositionally biased region" description="Pro residues" evidence="8">
    <location>
        <begin position="429"/>
        <end position="439"/>
    </location>
</feature>
<organism evidence="10 11">
    <name type="scientific">Yinghuangia soli</name>
    <dbReference type="NCBI Taxonomy" id="2908204"/>
    <lineage>
        <taxon>Bacteria</taxon>
        <taxon>Bacillati</taxon>
        <taxon>Actinomycetota</taxon>
        <taxon>Actinomycetes</taxon>
        <taxon>Kitasatosporales</taxon>
        <taxon>Streptomycetaceae</taxon>
        <taxon>Yinghuangia</taxon>
    </lineage>
</organism>
<dbReference type="GO" id="GO:0005524">
    <property type="term" value="F:ATP binding"/>
    <property type="evidence" value="ECO:0007669"/>
    <property type="project" value="UniProtKB-UniRule"/>
</dbReference>
<evidence type="ECO:0000259" key="9">
    <source>
        <dbReference type="PROSITE" id="PS50011"/>
    </source>
</evidence>
<gene>
    <name evidence="10" type="ORF">LZ495_12245</name>
</gene>
<feature type="domain" description="Protein kinase" evidence="9">
    <location>
        <begin position="15"/>
        <end position="267"/>
    </location>
</feature>
<dbReference type="EC" id="2.7.11.1" evidence="2"/>
<feature type="compositionally biased region" description="Low complexity" evidence="8">
    <location>
        <begin position="440"/>
        <end position="476"/>
    </location>
</feature>
<feature type="compositionally biased region" description="Pro residues" evidence="8">
    <location>
        <begin position="406"/>
        <end position="415"/>
    </location>
</feature>
<dbReference type="SUPFAM" id="SSF56112">
    <property type="entry name" value="Protein kinase-like (PK-like)"/>
    <property type="match status" value="1"/>
</dbReference>
<feature type="binding site" evidence="7">
    <location>
        <position position="43"/>
    </location>
    <ligand>
        <name>ATP</name>
        <dbReference type="ChEBI" id="CHEBI:30616"/>
    </ligand>
</feature>
<dbReference type="Proteomes" id="UP001165378">
    <property type="component" value="Unassembled WGS sequence"/>
</dbReference>
<keyword evidence="3" id="KW-0808">Transferase</keyword>
<dbReference type="Pfam" id="PF00069">
    <property type="entry name" value="Pkinase"/>
    <property type="match status" value="1"/>
</dbReference>
<feature type="compositionally biased region" description="Low complexity" evidence="8">
    <location>
        <begin position="595"/>
        <end position="624"/>
    </location>
</feature>
<sequence>MRPLHKDDPRQIGGHRLVAVLGEGATAQVFLGATAEGRPIVLKAVRPVPSRSAAFRARFAREVAAARRVDHPYAVPVVDAEVGGPVLWLATAYSPGPGLQEAVEKYGPLPLHSVRTLAAGLAGALDALHAAGLTHGRMGPTQVSLAPDGPRIVDLGVARSPDGPSVSDAGVVAGTVLPAPAFRAPEQLDGRVAGPAADIFSLGSVLVYAATGCGPFGDDSAPQVGERVLRDAPELDVLPSWLRELASACLAKDPADRPTAAQIHMATASELDGPGWLPGNLAGEVAHRAATLWAHASASAGQVPHARSGQERVDAFRGATATGVGAGGMGAAGTQGAAGGPRGPVPPMPPTVQTPPVPPMPPASAAGATAAAAGQIPPRDGAGVPPMPSAQATGAPGPTPARGGAPVPPMPPGPPAAGQIPPRGSAAVPPMPPQPPAPEPSAAANGNSHRGTSPTGPATGSAAADDARAAAGRTQAPPAPGGPGAARYTPVRPGTTAPGVAPTAPAAAQGAEAPGGPESAGYTPARPGTTAPGGAPAAPTSPAAPAAAEAAEAPPAPGGPGSTGYTPVRPGTAASGGVPATPAGPAAPPVPAAPAGPRVFGGPAAALTHAASPADAPTDAPPVDGTGGADTADEQPVTARIFVPLPDEPVEIVDDEIIEAELVDDDEPLPPRASASAQPGVTDLPGRPGGAGRHAAPPPDATGGASGPDTASGPSGQSAAEAAGAAPGRPPREGRRARRDPGGMPQAEPVTAPRRAPAGPAHDPAERRRFLAWVAGGAALLAGAATGAVLWGGDGGSDKKVRTAPAAEPSMMPTVAGVELRTWFLEGSLAPAHPPLLAEALQGKLPANTRLAVPEILPRASAADRIAAALLGGGAAAPDIVEVDVLSLAGHIAAGRLLDLTPYQDMLDADTWLPALRSTVRSGERLYALPLTASVPVVLFHQGMYNAAGVAVPRSREEWVDGLERLRAHYAANPSFRSICLPGKAWPVLASLMWDAGGSVALREGDSWRGAFDLPGSVEAVRFFRQLQQYAPEAKDLDEADLKIGEMFAREDTASVIGSVSLHGAALAANSGLASQLGAFAIPGQAVDRPSAVGVRGTALAVSAKCRDVQAAVQVLALLSGNEWRDRVAADSRVMSPRTAAQAAPGPNPMLRAAAGAAAAGGRPYPVAPGWSERPLVEFGRAVLSGTDAAAAAVSANQLVAAEFGRTTG</sequence>
<dbReference type="Gene3D" id="3.40.190.10">
    <property type="entry name" value="Periplasmic binding protein-like II"/>
    <property type="match status" value="2"/>
</dbReference>
<dbReference type="InterPro" id="IPR000719">
    <property type="entry name" value="Prot_kinase_dom"/>
</dbReference>
<accession>A0AA41U043</accession>
<dbReference type="Gene3D" id="1.10.510.10">
    <property type="entry name" value="Transferase(Phosphotransferase) domain 1"/>
    <property type="match status" value="1"/>
</dbReference>
<name>A0AA41U043_9ACTN</name>
<evidence type="ECO:0000256" key="3">
    <source>
        <dbReference type="ARBA" id="ARBA00022679"/>
    </source>
</evidence>
<feature type="region of interest" description="Disordered" evidence="8">
    <location>
        <begin position="326"/>
        <end position="764"/>
    </location>
</feature>
<evidence type="ECO:0000313" key="11">
    <source>
        <dbReference type="Proteomes" id="UP001165378"/>
    </source>
</evidence>
<evidence type="ECO:0000256" key="8">
    <source>
        <dbReference type="SAM" id="MobiDB-lite"/>
    </source>
</evidence>
<dbReference type="EMBL" id="JAKFHA010000005">
    <property type="protein sequence ID" value="MCF2527985.1"/>
    <property type="molecule type" value="Genomic_DNA"/>
</dbReference>
<dbReference type="SUPFAM" id="SSF53850">
    <property type="entry name" value="Periplasmic binding protein-like II"/>
    <property type="match status" value="1"/>
</dbReference>
<feature type="compositionally biased region" description="Low complexity" evidence="8">
    <location>
        <begin position="389"/>
        <end position="405"/>
    </location>
</feature>
<feature type="compositionally biased region" description="Acidic residues" evidence="8">
    <location>
        <begin position="648"/>
        <end position="668"/>
    </location>
</feature>
<keyword evidence="5 10" id="KW-0418">Kinase</keyword>
<feature type="compositionally biased region" description="Low complexity" evidence="8">
    <location>
        <begin position="711"/>
        <end position="727"/>
    </location>
</feature>
<dbReference type="PANTHER" id="PTHR43671">
    <property type="entry name" value="SERINE/THREONINE-PROTEIN KINASE NEK"/>
    <property type="match status" value="1"/>
</dbReference>
<comment type="caution">
    <text evidence="10">The sequence shown here is derived from an EMBL/GenBank/DDBJ whole genome shotgun (WGS) entry which is preliminary data.</text>
</comment>
<feature type="compositionally biased region" description="Pro residues" evidence="8">
    <location>
        <begin position="585"/>
        <end position="594"/>
    </location>
</feature>
<proteinExistence type="inferred from homology"/>
<protein>
    <recommendedName>
        <fullName evidence="2">non-specific serine/threonine protein kinase</fullName>
        <ecNumber evidence="2">2.7.11.1</ecNumber>
    </recommendedName>
</protein>
<evidence type="ECO:0000256" key="4">
    <source>
        <dbReference type="ARBA" id="ARBA00022741"/>
    </source>
</evidence>
<feature type="compositionally biased region" description="Low complexity" evidence="8">
    <location>
        <begin position="563"/>
        <end position="584"/>
    </location>
</feature>
<dbReference type="InterPro" id="IPR017441">
    <property type="entry name" value="Protein_kinase_ATP_BS"/>
</dbReference>
<feature type="compositionally biased region" description="Pro residues" evidence="8">
    <location>
        <begin position="343"/>
        <end position="362"/>
    </location>
</feature>
<dbReference type="PROSITE" id="PS00107">
    <property type="entry name" value="PROTEIN_KINASE_ATP"/>
    <property type="match status" value="1"/>
</dbReference>
<dbReference type="GO" id="GO:0004674">
    <property type="term" value="F:protein serine/threonine kinase activity"/>
    <property type="evidence" value="ECO:0007669"/>
    <property type="project" value="UniProtKB-EC"/>
</dbReference>
<reference evidence="10" key="1">
    <citation type="submission" date="2022-01" db="EMBL/GenBank/DDBJ databases">
        <title>Genome-Based Taxonomic Classification of the Phylum Actinobacteria.</title>
        <authorList>
            <person name="Gao Y."/>
        </authorList>
    </citation>
    <scope>NUCLEOTIDE SEQUENCE</scope>
    <source>
        <strain evidence="10">KLBMP 8922</strain>
    </source>
</reference>
<feature type="compositionally biased region" description="Low complexity" evidence="8">
    <location>
        <begin position="416"/>
        <end position="428"/>
    </location>
</feature>
<evidence type="ECO:0000313" key="10">
    <source>
        <dbReference type="EMBL" id="MCF2527985.1"/>
    </source>
</evidence>
<evidence type="ECO:0000256" key="7">
    <source>
        <dbReference type="PROSITE-ProRule" id="PRU10141"/>
    </source>
</evidence>
<evidence type="ECO:0000256" key="1">
    <source>
        <dbReference type="ARBA" id="ARBA00010886"/>
    </source>
</evidence>
<dbReference type="PROSITE" id="PS50011">
    <property type="entry name" value="PROTEIN_KINASE_DOM"/>
    <property type="match status" value="1"/>
</dbReference>
<dbReference type="CDD" id="cd14014">
    <property type="entry name" value="STKc_PknB_like"/>
    <property type="match status" value="1"/>
</dbReference>
<dbReference type="InterPro" id="IPR050660">
    <property type="entry name" value="NEK_Ser/Thr_kinase"/>
</dbReference>